<organism evidence="1">
    <name type="scientific">uncultured Caudovirales phage</name>
    <dbReference type="NCBI Taxonomy" id="2100421"/>
    <lineage>
        <taxon>Viruses</taxon>
        <taxon>Duplodnaviria</taxon>
        <taxon>Heunggongvirae</taxon>
        <taxon>Uroviricota</taxon>
        <taxon>Caudoviricetes</taxon>
        <taxon>Peduoviridae</taxon>
        <taxon>Maltschvirus</taxon>
        <taxon>Maltschvirus maltsch</taxon>
    </lineage>
</organism>
<dbReference type="EMBL" id="LR797499">
    <property type="protein sequence ID" value="CAB4219923.1"/>
    <property type="molecule type" value="Genomic_DNA"/>
</dbReference>
<reference evidence="1" key="1">
    <citation type="submission" date="2020-05" db="EMBL/GenBank/DDBJ databases">
        <authorList>
            <person name="Chiriac C."/>
            <person name="Salcher M."/>
            <person name="Ghai R."/>
            <person name="Kavagutti S V."/>
        </authorList>
    </citation>
    <scope>NUCLEOTIDE SEQUENCE</scope>
</reference>
<sequence>MAAYKKNLEKLKIYLIKRDKEKQNANIQPGNKVTK</sequence>
<evidence type="ECO:0000313" key="1">
    <source>
        <dbReference type="EMBL" id="CAB4219923.1"/>
    </source>
</evidence>
<proteinExistence type="predicted"/>
<accession>A0A6J5SWN7</accession>
<protein>
    <submittedName>
        <fullName evidence="1">Uncharacterized protein</fullName>
    </submittedName>
</protein>
<name>A0A6J5SWN7_9CAUD</name>
<gene>
    <name evidence="1" type="ORF">UFOVP1624_21</name>
</gene>